<feature type="compositionally biased region" description="Low complexity" evidence="1">
    <location>
        <begin position="29"/>
        <end position="45"/>
    </location>
</feature>
<accession>A0A6B0GPC0</accession>
<evidence type="ECO:0000256" key="1">
    <source>
        <dbReference type="SAM" id="MobiDB-lite"/>
    </source>
</evidence>
<feature type="compositionally biased region" description="Basic and acidic residues" evidence="1">
    <location>
        <begin position="46"/>
        <end position="57"/>
    </location>
</feature>
<comment type="caution">
    <text evidence="2">The sequence shown here is derived from an EMBL/GenBank/DDBJ whole genome shotgun (WGS) entry which is preliminary data.</text>
</comment>
<keyword evidence="3" id="KW-1185">Reference proteome</keyword>
<dbReference type="Proteomes" id="UP000451471">
    <property type="component" value="Unassembled WGS sequence"/>
</dbReference>
<gene>
    <name evidence="2" type="ORF">GQS65_19605</name>
</gene>
<dbReference type="AlphaFoldDB" id="A0A6B0GPC0"/>
<name>A0A6B0GPC0_9EURY</name>
<proteinExistence type="predicted"/>
<dbReference type="PROSITE" id="PS51257">
    <property type="entry name" value="PROKAR_LIPOPROTEIN"/>
    <property type="match status" value="1"/>
</dbReference>
<evidence type="ECO:0000313" key="2">
    <source>
        <dbReference type="EMBL" id="MWG36664.1"/>
    </source>
</evidence>
<protein>
    <submittedName>
        <fullName evidence="2">Uncharacterized protein</fullName>
    </submittedName>
</protein>
<dbReference type="RefSeq" id="WP_158206316.1">
    <property type="nucleotide sequence ID" value="NZ_WSZK01000038.1"/>
</dbReference>
<organism evidence="2 3">
    <name type="scientific">Halomarina oriensis</name>
    <dbReference type="NCBI Taxonomy" id="671145"/>
    <lineage>
        <taxon>Archaea</taxon>
        <taxon>Methanobacteriati</taxon>
        <taxon>Methanobacteriota</taxon>
        <taxon>Stenosarchaea group</taxon>
        <taxon>Halobacteria</taxon>
        <taxon>Halobacteriales</taxon>
        <taxon>Natronomonadaceae</taxon>
        <taxon>Halomarina</taxon>
    </lineage>
</organism>
<reference evidence="2 3" key="1">
    <citation type="submission" date="2019-12" db="EMBL/GenBank/DDBJ databases">
        <title>Halocatena pleomorpha gen. nov. sp. nov., an extremely halophilic archaeon of family Halobacteriaceae isolated from saltpan soil.</title>
        <authorList>
            <person name="Pal Y."/>
            <person name="Verma A."/>
            <person name="Krishnamurthi S."/>
            <person name="Kumar P."/>
        </authorList>
    </citation>
    <scope>NUCLEOTIDE SEQUENCE [LARGE SCALE GENOMIC DNA]</scope>
    <source>
        <strain evidence="2 3">JCM 16495</strain>
    </source>
</reference>
<evidence type="ECO:0000313" key="3">
    <source>
        <dbReference type="Proteomes" id="UP000451471"/>
    </source>
</evidence>
<dbReference type="EMBL" id="WSZK01000038">
    <property type="protein sequence ID" value="MWG36664.1"/>
    <property type="molecule type" value="Genomic_DNA"/>
</dbReference>
<feature type="region of interest" description="Disordered" evidence="1">
    <location>
        <begin position="21"/>
        <end position="57"/>
    </location>
</feature>
<sequence>MNRRALLSALAVGGCGLAGCLGMPDSLGTDETPPSTTTDETSLPTRRTELSADREHG</sequence>